<name>A0A974S173_PERPY</name>
<dbReference type="Proteomes" id="UP000595254">
    <property type="component" value="Chromosome"/>
</dbReference>
<dbReference type="InterPro" id="IPR020277">
    <property type="entry name" value="DUF2624"/>
</dbReference>
<protein>
    <submittedName>
        <fullName evidence="1">DUF2624 domain-containing protein</fullName>
    </submittedName>
</protein>
<gene>
    <name evidence="1" type="ORF">I6J18_20500</name>
</gene>
<dbReference type="AlphaFoldDB" id="A0A974S173"/>
<dbReference type="Pfam" id="PF11116">
    <property type="entry name" value="DUF2624"/>
    <property type="match status" value="1"/>
</dbReference>
<dbReference type="EMBL" id="CP068053">
    <property type="protein sequence ID" value="QQS99934.1"/>
    <property type="molecule type" value="Genomic_DNA"/>
</dbReference>
<organism evidence="1 2">
    <name type="scientific">Peribacillus psychrosaccharolyticus</name>
    <name type="common">Bacillus psychrosaccharolyticus</name>
    <dbReference type="NCBI Taxonomy" id="1407"/>
    <lineage>
        <taxon>Bacteria</taxon>
        <taxon>Bacillati</taxon>
        <taxon>Bacillota</taxon>
        <taxon>Bacilli</taxon>
        <taxon>Bacillales</taxon>
        <taxon>Bacillaceae</taxon>
        <taxon>Peribacillus</taxon>
    </lineage>
</organism>
<dbReference type="KEGG" id="ppsr:I6J18_20500"/>
<evidence type="ECO:0000313" key="1">
    <source>
        <dbReference type="EMBL" id="QQS99934.1"/>
    </source>
</evidence>
<reference evidence="1 2" key="1">
    <citation type="submission" date="2021-01" db="EMBL/GenBank/DDBJ databases">
        <title>FDA dAtabase for Regulatory Grade micrObial Sequences (FDA-ARGOS): Supporting development and validation of Infectious Disease Dx tests.</title>
        <authorList>
            <person name="Nelson B."/>
            <person name="Plummer A."/>
            <person name="Tallon L."/>
            <person name="Sadzewicz L."/>
            <person name="Zhao X."/>
            <person name="Boylan J."/>
            <person name="Ott S."/>
            <person name="Bowen H."/>
            <person name="Vavikolanu K."/>
            <person name="Mehta A."/>
            <person name="Aluvathingal J."/>
            <person name="Nadendla S."/>
            <person name="Myers T."/>
            <person name="Yan Y."/>
            <person name="Sichtig H."/>
        </authorList>
    </citation>
    <scope>NUCLEOTIDE SEQUENCE [LARGE SCALE GENOMIC DNA]</scope>
    <source>
        <strain evidence="1 2">FDAARGOS_1161</strain>
    </source>
</reference>
<accession>A0A974S173</accession>
<dbReference type="RefSeq" id="WP_040376641.1">
    <property type="nucleotide sequence ID" value="NZ_CP068053.1"/>
</dbReference>
<sequence length="86" mass="9708">MKLFETMVNHKINRIQPYELLSIAAQYNVQLSTKQSEDITSILAGKNINIFDSGQRQTVLEEISAVAGKKTAVQIEHVFNQLISNF</sequence>
<keyword evidence="2" id="KW-1185">Reference proteome</keyword>
<proteinExistence type="predicted"/>
<evidence type="ECO:0000313" key="2">
    <source>
        <dbReference type="Proteomes" id="UP000595254"/>
    </source>
</evidence>